<feature type="compositionally biased region" description="Pro residues" evidence="3">
    <location>
        <begin position="468"/>
        <end position="479"/>
    </location>
</feature>
<dbReference type="GO" id="GO:0033962">
    <property type="term" value="P:P-body assembly"/>
    <property type="evidence" value="ECO:0007669"/>
    <property type="project" value="TreeGrafter"/>
</dbReference>
<comment type="subcellular location">
    <subcellularLocation>
        <location evidence="1">Cytoplasm</location>
        <location evidence="1">P-body</location>
    </subcellularLocation>
</comment>
<gene>
    <name evidence="4" type="primary">PLEST001247</name>
    <name evidence="4" type="ORF">PLESTB_000953200</name>
</gene>
<keyword evidence="5" id="KW-1185">Reference proteome</keyword>
<dbReference type="GO" id="GO:0000290">
    <property type="term" value="P:deadenylation-dependent decapping of nuclear-transcribed mRNA"/>
    <property type="evidence" value="ECO:0007669"/>
    <property type="project" value="InterPro"/>
</dbReference>
<accession>A0A9W6BNB8</accession>
<dbReference type="PANTHER" id="PTHR21551">
    <property type="entry name" value="TOPOISOMERASE II-ASSOCIATED PROTEIN PAT1"/>
    <property type="match status" value="1"/>
</dbReference>
<evidence type="ECO:0000256" key="2">
    <source>
        <dbReference type="ARBA" id="ARBA00022490"/>
    </source>
</evidence>
<protein>
    <submittedName>
        <fullName evidence="4">Uncharacterized protein</fullName>
    </submittedName>
</protein>
<feature type="compositionally biased region" description="Pro residues" evidence="3">
    <location>
        <begin position="430"/>
        <end position="439"/>
    </location>
</feature>
<dbReference type="PANTHER" id="PTHR21551:SF0">
    <property type="entry name" value="PROTEIN ASSOCIATED WITH TOPO II RELATED-1, ISOFORM A"/>
    <property type="match status" value="1"/>
</dbReference>
<feature type="compositionally biased region" description="Low complexity" evidence="3">
    <location>
        <begin position="561"/>
        <end position="570"/>
    </location>
</feature>
<feature type="compositionally biased region" description="Low complexity" evidence="3">
    <location>
        <begin position="484"/>
        <end position="508"/>
    </location>
</feature>
<dbReference type="OrthoDB" id="74835at2759"/>
<dbReference type="GO" id="GO:0003723">
    <property type="term" value="F:RNA binding"/>
    <property type="evidence" value="ECO:0007669"/>
    <property type="project" value="TreeGrafter"/>
</dbReference>
<feature type="region of interest" description="Disordered" evidence="3">
    <location>
        <begin position="398"/>
        <end position="441"/>
    </location>
</feature>
<keyword evidence="2" id="KW-0963">Cytoplasm</keyword>
<feature type="compositionally biased region" description="Gly residues" evidence="3">
    <location>
        <begin position="730"/>
        <end position="743"/>
    </location>
</feature>
<proteinExistence type="predicted"/>
<sequence length="1209" mass="124033">MTSQKKGAALLGLPDRFVAAEIETEALPAFDAGQYSFFGDFSAADSGLEGALEDGLEAPPPEEGLSQYYGLHAAEEEPLDEDLSVATIFRNQLGLGPAKNPNPVTRAEPDDDIGLDALLTDPLSVARKQLRDDDYDHREEGLPAELYPAVVESAAVAVTQPQPLFGAAAASHSGLFNGYRDHVQGPFHAAAADGSSRATGSAAMAPQPLQPSLQPAPFAASGSALLQMSNKPPQQLAHAVTLKELEARILGSTEAPALPAAGQGAIVAGAGAPAVGHVPDPGTGGPDALAATVSNQQQQSMGLLGRPLPGTPAVADAYAMPGAVPPPSEAFFPQRPPGQPPGVHGMAPQLRYNSQHRMHGAPEPHWSMPIHMMPPGSAGSAMYPPLNLMYRGDGMMLPPPSPHHHPPGPDMLQQGPMGSQPYGPGGMHPPRGPSPPYAPGPMDMGGSLPYMHAGYPMRPVGPPPGMPVGPMHGMPPRPGPFGYGPPALGIGAGPGSQQQQQQLLAGPGPRRPPMLSGQPLLGPGGAQRPPQGLGSAGARSTAQAGRHPGGSQAAPDSGQQSARTGGAPTAAPVALAAAAAAAGRTGGAPSGRGGRLSGKWMPPEDVEYVVRSMLYTVANGVPYVEDYYYQAFVHTHVSQPSRQQRLPGACPMAAPFVPEALRTLSEDQMSMMRLDPSTRAKVVEGLQGLGKIVLSNIRTPKVLMDLSDREMKAGDVGARASTAGEESAGIGKGSDQGAGGRGGARSLEQEPFLAARIMIEDCMNLLLDVDDIDRSANHMMALAHSQQRTAAVVAALPHGAGGAGPSAVMEAAAPPVGPYVPSPATLLQLTQLCQRREVLLAGITGAFRLPNSPRGGPVAGEGPGLLAEGSIELDSGAGAARMGGQLGDGVLTRILALNKGRGVVARALLVIAAPASLEAAAATVREPQAVQGNHSDAPATTPAARAAAAAPLKPQGHAPAAGGRNEEGAASAGSLLGADVPSPFALLWGTLRNAWMVFGTSLRQDLDAATERPFLEATSRLAVALREALLRLSSPRDVVDAAAAFNAGCQQYTEVLCQEAGEQAADADADLPMKAKLLPLAQMHAVEAAAEQSAAPATWLGEALGALLTRASQLGLATAGKEADGDGGEEALLAAEWRQEYNVLYVRLTRHLSALGEIRSMALAATSGSTEALAVVRALSCRLLVNAMLQHASEEQAQELKRALSALAP</sequence>
<name>A0A9W6BNB8_9CHLO</name>
<feature type="region of interest" description="Disordered" evidence="3">
    <location>
        <begin position="468"/>
        <end position="570"/>
    </location>
</feature>
<dbReference type="GO" id="GO:0000932">
    <property type="term" value="C:P-body"/>
    <property type="evidence" value="ECO:0007669"/>
    <property type="project" value="UniProtKB-SubCell"/>
</dbReference>
<dbReference type="InterPro" id="IPR039900">
    <property type="entry name" value="Pat1-like"/>
</dbReference>
<feature type="region of interest" description="Disordered" evidence="3">
    <location>
        <begin position="715"/>
        <end position="745"/>
    </location>
</feature>
<reference evidence="4 5" key="1">
    <citation type="journal article" date="2023" name="Commun. Biol.">
        <title>Reorganization of the ancestral sex-determining regions during the evolution of trioecy in Pleodorina starrii.</title>
        <authorList>
            <person name="Takahashi K."/>
            <person name="Suzuki S."/>
            <person name="Kawai-Toyooka H."/>
            <person name="Yamamoto K."/>
            <person name="Hamaji T."/>
            <person name="Ootsuki R."/>
            <person name="Yamaguchi H."/>
            <person name="Kawachi M."/>
            <person name="Higashiyama T."/>
            <person name="Nozaki H."/>
        </authorList>
    </citation>
    <scope>NUCLEOTIDE SEQUENCE [LARGE SCALE GENOMIC DNA]</scope>
    <source>
        <strain evidence="4 5">NIES-4479</strain>
    </source>
</reference>
<evidence type="ECO:0000313" key="4">
    <source>
        <dbReference type="EMBL" id="GLC55188.1"/>
    </source>
</evidence>
<evidence type="ECO:0000313" key="5">
    <source>
        <dbReference type="Proteomes" id="UP001165080"/>
    </source>
</evidence>
<comment type="caution">
    <text evidence="4">The sequence shown here is derived from an EMBL/GenBank/DDBJ whole genome shotgun (WGS) entry which is preliminary data.</text>
</comment>
<feature type="compositionally biased region" description="Low complexity" evidence="3">
    <location>
        <begin position="937"/>
        <end position="951"/>
    </location>
</feature>
<dbReference type="AlphaFoldDB" id="A0A9W6BNB8"/>
<evidence type="ECO:0000256" key="3">
    <source>
        <dbReference type="SAM" id="MobiDB-lite"/>
    </source>
</evidence>
<organism evidence="4 5">
    <name type="scientific">Pleodorina starrii</name>
    <dbReference type="NCBI Taxonomy" id="330485"/>
    <lineage>
        <taxon>Eukaryota</taxon>
        <taxon>Viridiplantae</taxon>
        <taxon>Chlorophyta</taxon>
        <taxon>core chlorophytes</taxon>
        <taxon>Chlorophyceae</taxon>
        <taxon>CS clade</taxon>
        <taxon>Chlamydomonadales</taxon>
        <taxon>Volvocaceae</taxon>
        <taxon>Pleodorina</taxon>
    </lineage>
</organism>
<feature type="region of interest" description="Disordered" evidence="3">
    <location>
        <begin position="928"/>
        <end position="969"/>
    </location>
</feature>
<dbReference type="Proteomes" id="UP001165080">
    <property type="component" value="Unassembled WGS sequence"/>
</dbReference>
<evidence type="ECO:0000256" key="1">
    <source>
        <dbReference type="ARBA" id="ARBA00004201"/>
    </source>
</evidence>
<dbReference type="EMBL" id="BRXU01000012">
    <property type="protein sequence ID" value="GLC55188.1"/>
    <property type="molecule type" value="Genomic_DNA"/>
</dbReference>